<proteinExistence type="predicted"/>
<organism evidence="3 4">
    <name type="scientific">Halorhodospira neutriphila</name>
    <dbReference type="NCBI Taxonomy" id="168379"/>
    <lineage>
        <taxon>Bacteria</taxon>
        <taxon>Pseudomonadati</taxon>
        <taxon>Pseudomonadota</taxon>
        <taxon>Gammaproteobacteria</taxon>
        <taxon>Chromatiales</taxon>
        <taxon>Ectothiorhodospiraceae</taxon>
        <taxon>Halorhodospira</taxon>
    </lineage>
</organism>
<dbReference type="InterPro" id="IPR032816">
    <property type="entry name" value="VTT_dom"/>
</dbReference>
<keyword evidence="1" id="KW-0812">Transmembrane</keyword>
<dbReference type="PANTHER" id="PTHR42709:SF11">
    <property type="entry name" value="DEDA FAMILY PROTEIN"/>
    <property type="match status" value="1"/>
</dbReference>
<evidence type="ECO:0000256" key="1">
    <source>
        <dbReference type="SAM" id="Phobius"/>
    </source>
</evidence>
<dbReference type="Pfam" id="PF09335">
    <property type="entry name" value="VTT_dom"/>
    <property type="match status" value="1"/>
</dbReference>
<dbReference type="Proteomes" id="UP000738126">
    <property type="component" value="Unassembled WGS sequence"/>
</dbReference>
<protein>
    <recommendedName>
        <fullName evidence="2">VTT domain-containing protein</fullName>
    </recommendedName>
</protein>
<accession>A0ABS1EAN9</accession>
<reference evidence="3 4" key="1">
    <citation type="journal article" date="2020" name="Microorganisms">
        <title>Osmotic Adaptation and Compatible Solute Biosynthesis of Phototrophic Bacteria as Revealed from Genome Analyses.</title>
        <authorList>
            <person name="Imhoff J.F."/>
            <person name="Rahn T."/>
            <person name="Kunzel S."/>
            <person name="Keller A."/>
            <person name="Neulinger S.C."/>
        </authorList>
    </citation>
    <scope>NUCLEOTIDE SEQUENCE [LARGE SCALE GENOMIC DNA]</scope>
    <source>
        <strain evidence="3 4">DSM 15116</strain>
    </source>
</reference>
<evidence type="ECO:0000259" key="2">
    <source>
        <dbReference type="Pfam" id="PF09335"/>
    </source>
</evidence>
<keyword evidence="1" id="KW-0472">Membrane</keyword>
<dbReference type="RefSeq" id="WP_200261069.1">
    <property type="nucleotide sequence ID" value="NZ_NRSH01000177.1"/>
</dbReference>
<feature type="transmembrane region" description="Helical" evidence="1">
    <location>
        <begin position="174"/>
        <end position="192"/>
    </location>
</feature>
<feature type="transmembrane region" description="Helical" evidence="1">
    <location>
        <begin position="54"/>
        <end position="87"/>
    </location>
</feature>
<keyword evidence="4" id="KW-1185">Reference proteome</keyword>
<evidence type="ECO:0000313" key="3">
    <source>
        <dbReference type="EMBL" id="MBK1727555.1"/>
    </source>
</evidence>
<name>A0ABS1EAN9_9GAMM</name>
<comment type="caution">
    <text evidence="3">The sequence shown here is derived from an EMBL/GenBank/DDBJ whole genome shotgun (WGS) entry which is preliminary data.</text>
</comment>
<feature type="transmembrane region" description="Helical" evidence="1">
    <location>
        <begin position="143"/>
        <end position="162"/>
    </location>
</feature>
<dbReference type="PANTHER" id="PTHR42709">
    <property type="entry name" value="ALKALINE PHOSPHATASE LIKE PROTEIN"/>
    <property type="match status" value="1"/>
</dbReference>
<keyword evidence="1" id="KW-1133">Transmembrane helix</keyword>
<gene>
    <name evidence="3" type="ORF">CKO13_11140</name>
</gene>
<sequence>MRLFSGLYAWTVHWAGHPRAPWALGGLSAAESSFFPIPPDALLMPMSLARPERALRFAAIATLASVLGGLLGYALGALALSLVAPWIEAAGYAPAYARGVEWAREWGFWVMLVAGFSPIPYKVFTIAAGAAGIPLIPFVAASLIGRGARFFLVAGVIAWGGARLEPWLRRHVEWLGWLSVAALAAGILWLQLG</sequence>
<evidence type="ECO:0000313" key="4">
    <source>
        <dbReference type="Proteomes" id="UP000738126"/>
    </source>
</evidence>
<feature type="transmembrane region" description="Helical" evidence="1">
    <location>
        <begin position="107"/>
        <end position="131"/>
    </location>
</feature>
<dbReference type="EMBL" id="NRSH01000177">
    <property type="protein sequence ID" value="MBK1727555.1"/>
    <property type="molecule type" value="Genomic_DNA"/>
</dbReference>
<dbReference type="InterPro" id="IPR051311">
    <property type="entry name" value="DedA_domain"/>
</dbReference>
<feature type="domain" description="VTT" evidence="2">
    <location>
        <begin position="58"/>
        <end position="156"/>
    </location>
</feature>